<dbReference type="Proteomes" id="UP000053424">
    <property type="component" value="Unassembled WGS sequence"/>
</dbReference>
<proteinExistence type="predicted"/>
<dbReference type="HOGENOM" id="CLU_2292039_0_0_1"/>
<dbReference type="EMBL" id="KN831783">
    <property type="protein sequence ID" value="KIM40058.1"/>
    <property type="molecule type" value="Genomic_DNA"/>
</dbReference>
<gene>
    <name evidence="1" type="ORF">M413DRAFT_169203</name>
</gene>
<sequence length="101" mass="11898">MDWLLTDNTADYGLVNYLFRGLGRFWDVFHTHAHLTTLSYHQFFTDYISSARSDSAPSHTYSTPHSFLFSNFFVILAFHTDDERTPGPFWTLDHSRFSRLQ</sequence>
<evidence type="ECO:0000313" key="2">
    <source>
        <dbReference type="Proteomes" id="UP000053424"/>
    </source>
</evidence>
<evidence type="ECO:0000313" key="1">
    <source>
        <dbReference type="EMBL" id="KIM40058.1"/>
    </source>
</evidence>
<keyword evidence="2" id="KW-1185">Reference proteome</keyword>
<reference evidence="2" key="2">
    <citation type="submission" date="2015-01" db="EMBL/GenBank/DDBJ databases">
        <title>Evolutionary Origins and Diversification of the Mycorrhizal Mutualists.</title>
        <authorList>
            <consortium name="DOE Joint Genome Institute"/>
            <consortium name="Mycorrhizal Genomics Consortium"/>
            <person name="Kohler A."/>
            <person name="Kuo A."/>
            <person name="Nagy L.G."/>
            <person name="Floudas D."/>
            <person name="Copeland A."/>
            <person name="Barry K.W."/>
            <person name="Cichocki N."/>
            <person name="Veneault-Fourrey C."/>
            <person name="LaButti K."/>
            <person name="Lindquist E.A."/>
            <person name="Lipzen A."/>
            <person name="Lundell T."/>
            <person name="Morin E."/>
            <person name="Murat C."/>
            <person name="Riley R."/>
            <person name="Ohm R."/>
            <person name="Sun H."/>
            <person name="Tunlid A."/>
            <person name="Henrissat B."/>
            <person name="Grigoriev I.V."/>
            <person name="Hibbett D.S."/>
            <person name="Martin F."/>
        </authorList>
    </citation>
    <scope>NUCLEOTIDE SEQUENCE [LARGE SCALE GENOMIC DNA]</scope>
    <source>
        <strain evidence="2">h7</strain>
    </source>
</reference>
<protein>
    <submittedName>
        <fullName evidence="1">Uncharacterized protein</fullName>
    </submittedName>
</protein>
<dbReference type="AlphaFoldDB" id="A0A0C2XR33"/>
<organism evidence="1 2">
    <name type="scientific">Hebeloma cylindrosporum</name>
    <dbReference type="NCBI Taxonomy" id="76867"/>
    <lineage>
        <taxon>Eukaryota</taxon>
        <taxon>Fungi</taxon>
        <taxon>Dikarya</taxon>
        <taxon>Basidiomycota</taxon>
        <taxon>Agaricomycotina</taxon>
        <taxon>Agaricomycetes</taxon>
        <taxon>Agaricomycetidae</taxon>
        <taxon>Agaricales</taxon>
        <taxon>Agaricineae</taxon>
        <taxon>Hymenogastraceae</taxon>
        <taxon>Hebeloma</taxon>
    </lineage>
</organism>
<accession>A0A0C2XR33</accession>
<reference evidence="1 2" key="1">
    <citation type="submission" date="2014-04" db="EMBL/GenBank/DDBJ databases">
        <authorList>
            <consortium name="DOE Joint Genome Institute"/>
            <person name="Kuo A."/>
            <person name="Gay G."/>
            <person name="Dore J."/>
            <person name="Kohler A."/>
            <person name="Nagy L.G."/>
            <person name="Floudas D."/>
            <person name="Copeland A."/>
            <person name="Barry K.W."/>
            <person name="Cichocki N."/>
            <person name="Veneault-Fourrey C."/>
            <person name="LaButti K."/>
            <person name="Lindquist E.A."/>
            <person name="Lipzen A."/>
            <person name="Lundell T."/>
            <person name="Morin E."/>
            <person name="Murat C."/>
            <person name="Sun H."/>
            <person name="Tunlid A."/>
            <person name="Henrissat B."/>
            <person name="Grigoriev I.V."/>
            <person name="Hibbett D.S."/>
            <person name="Martin F."/>
            <person name="Nordberg H.P."/>
            <person name="Cantor M.N."/>
            <person name="Hua S.X."/>
        </authorList>
    </citation>
    <scope>NUCLEOTIDE SEQUENCE [LARGE SCALE GENOMIC DNA]</scope>
    <source>
        <strain evidence="2">h7</strain>
    </source>
</reference>
<name>A0A0C2XR33_HEBCY</name>